<reference evidence="2 3" key="1">
    <citation type="journal article" date="2019" name="Nat. Ecol. Evol.">
        <title>Megaphylogeny resolves global patterns of mushroom evolution.</title>
        <authorList>
            <person name="Varga T."/>
            <person name="Krizsan K."/>
            <person name="Foldi C."/>
            <person name="Dima B."/>
            <person name="Sanchez-Garcia M."/>
            <person name="Sanchez-Ramirez S."/>
            <person name="Szollosi G.J."/>
            <person name="Szarkandi J.G."/>
            <person name="Papp V."/>
            <person name="Albert L."/>
            <person name="Andreopoulos W."/>
            <person name="Angelini C."/>
            <person name="Antonin V."/>
            <person name="Barry K.W."/>
            <person name="Bougher N.L."/>
            <person name="Buchanan P."/>
            <person name="Buyck B."/>
            <person name="Bense V."/>
            <person name="Catcheside P."/>
            <person name="Chovatia M."/>
            <person name="Cooper J."/>
            <person name="Damon W."/>
            <person name="Desjardin D."/>
            <person name="Finy P."/>
            <person name="Geml J."/>
            <person name="Haridas S."/>
            <person name="Hughes K."/>
            <person name="Justo A."/>
            <person name="Karasinski D."/>
            <person name="Kautmanova I."/>
            <person name="Kiss B."/>
            <person name="Kocsube S."/>
            <person name="Kotiranta H."/>
            <person name="LaButti K.M."/>
            <person name="Lechner B.E."/>
            <person name="Liimatainen K."/>
            <person name="Lipzen A."/>
            <person name="Lukacs Z."/>
            <person name="Mihaltcheva S."/>
            <person name="Morgado L.N."/>
            <person name="Niskanen T."/>
            <person name="Noordeloos M.E."/>
            <person name="Ohm R.A."/>
            <person name="Ortiz-Santana B."/>
            <person name="Ovrebo C."/>
            <person name="Racz N."/>
            <person name="Riley R."/>
            <person name="Savchenko A."/>
            <person name="Shiryaev A."/>
            <person name="Soop K."/>
            <person name="Spirin V."/>
            <person name="Szebenyi C."/>
            <person name="Tomsovsky M."/>
            <person name="Tulloss R.E."/>
            <person name="Uehling J."/>
            <person name="Grigoriev I.V."/>
            <person name="Vagvolgyi C."/>
            <person name="Papp T."/>
            <person name="Martin F.M."/>
            <person name="Miettinen O."/>
            <person name="Hibbett D.S."/>
            <person name="Nagy L.G."/>
        </authorList>
    </citation>
    <scope>NUCLEOTIDE SEQUENCE [LARGE SCALE GENOMIC DNA]</scope>
    <source>
        <strain evidence="2 3">FP101781</strain>
    </source>
</reference>
<name>A0A4Y7TIA8_COPMI</name>
<keyword evidence="1" id="KW-0472">Membrane</keyword>
<evidence type="ECO:0000313" key="3">
    <source>
        <dbReference type="Proteomes" id="UP000298030"/>
    </source>
</evidence>
<keyword evidence="1" id="KW-1133">Transmembrane helix</keyword>
<protein>
    <recommendedName>
        <fullName evidence="4">Pali-domain-containing protein</fullName>
    </recommendedName>
</protein>
<keyword evidence="1" id="KW-0812">Transmembrane</keyword>
<feature type="transmembrane region" description="Helical" evidence="1">
    <location>
        <begin position="92"/>
        <end position="112"/>
    </location>
</feature>
<dbReference type="OrthoDB" id="10506977at2759"/>
<dbReference type="AlphaFoldDB" id="A0A4Y7TIA8"/>
<feature type="transmembrane region" description="Helical" evidence="1">
    <location>
        <begin position="119"/>
        <end position="142"/>
    </location>
</feature>
<keyword evidence="3" id="KW-1185">Reference proteome</keyword>
<organism evidence="2 3">
    <name type="scientific">Coprinellus micaceus</name>
    <name type="common">Glistening ink-cap mushroom</name>
    <name type="synonym">Coprinus micaceus</name>
    <dbReference type="NCBI Taxonomy" id="71717"/>
    <lineage>
        <taxon>Eukaryota</taxon>
        <taxon>Fungi</taxon>
        <taxon>Dikarya</taxon>
        <taxon>Basidiomycota</taxon>
        <taxon>Agaricomycotina</taxon>
        <taxon>Agaricomycetes</taxon>
        <taxon>Agaricomycetidae</taxon>
        <taxon>Agaricales</taxon>
        <taxon>Agaricineae</taxon>
        <taxon>Psathyrellaceae</taxon>
        <taxon>Coprinellus</taxon>
    </lineage>
</organism>
<gene>
    <name evidence="2" type="ORF">FA13DRAFT_1789553</name>
</gene>
<evidence type="ECO:0000256" key="1">
    <source>
        <dbReference type="SAM" id="Phobius"/>
    </source>
</evidence>
<sequence length="205" mass="22151">MISQLPWSPSSVLLAVALFLSFLVTVSLPTIPFMDAVRVSSKEGFSVPGRDVNSTEVFTEIRYGIWSICSWNLEGGKVCHSQTSELPFSMKASSPLATASILGALAASLSLTPAIANHAALVCTVSTALALFSFFYVQVWFYSAIRDLFSRGFHGFPKDPSVVHAGPGLWTGFAVLVLMTTASILSCVKRRRRRLAAEAGHAMEF</sequence>
<feature type="transmembrane region" description="Helical" evidence="1">
    <location>
        <begin position="162"/>
        <end position="185"/>
    </location>
</feature>
<dbReference type="Proteomes" id="UP000298030">
    <property type="component" value="Unassembled WGS sequence"/>
</dbReference>
<evidence type="ECO:0008006" key="4">
    <source>
        <dbReference type="Google" id="ProtNLM"/>
    </source>
</evidence>
<proteinExistence type="predicted"/>
<dbReference type="EMBL" id="QPFP01000011">
    <property type="protein sequence ID" value="TEB33704.1"/>
    <property type="molecule type" value="Genomic_DNA"/>
</dbReference>
<evidence type="ECO:0000313" key="2">
    <source>
        <dbReference type="EMBL" id="TEB33704.1"/>
    </source>
</evidence>
<accession>A0A4Y7TIA8</accession>
<dbReference type="Gene3D" id="1.20.140.150">
    <property type="match status" value="1"/>
</dbReference>
<comment type="caution">
    <text evidence="2">The sequence shown here is derived from an EMBL/GenBank/DDBJ whole genome shotgun (WGS) entry which is preliminary data.</text>
</comment>